<name>A0A1M7AM77_9GAMM</name>
<evidence type="ECO:0000313" key="13">
    <source>
        <dbReference type="Proteomes" id="UP000321726"/>
    </source>
</evidence>
<dbReference type="RefSeq" id="WP_073433482.1">
    <property type="nucleotide sequence ID" value="NZ_BJXU01000009.1"/>
</dbReference>
<reference evidence="11 12" key="1">
    <citation type="submission" date="2016-11" db="EMBL/GenBank/DDBJ databases">
        <authorList>
            <person name="Jaros S."/>
            <person name="Januszkiewicz K."/>
            <person name="Wedrychowicz H."/>
        </authorList>
    </citation>
    <scope>NUCLEOTIDE SEQUENCE [LARGE SCALE GENOMIC DNA]</scope>
    <source>
        <strain evidence="11 12">DSM 4740</strain>
    </source>
</reference>
<sequence>MSHPDSSKTEHHNKSLLDRYFRLSEHGTNVRTEVIAGITTFLTMAYIIFVNPSILAEAGMDGGAVFVATCLAAAIGCLVMGLWANYPIALAPGMGLNAFFTYTVVLSMGHTWQVALGAVFLSGVTFFILSVLRIREWIINSIPLTLRLGIAAGIGLFLAMVALKNAGIIVDNPATLVSVGDLAQPGPLYALAGFFVITALAYRRVTGAVMIGILGVTLVAIALGHNEFAGLVSMPPSVMPTLMQMDIAGALDVGMISIIFAFLFVDLFDTSGTLVGVAHRGGLLDRDGKLPRLGRALMADSTATMAGAALGTSTTTSYVESTSGIAAGGRTGLTAVVVAVLFLASLFLAPLAGSIPAYATAGALLYVASLMAGSLASADWDDATEAAPVLIAALAMPLTFSIAEGIALGFVSYLAIKTLAGRFSDLNPAVVVLGLLFAIKLIFID</sequence>
<feature type="transmembrane region" description="Helical" evidence="9">
    <location>
        <begin position="183"/>
        <end position="201"/>
    </location>
</feature>
<evidence type="ECO:0000313" key="12">
    <source>
        <dbReference type="Proteomes" id="UP000184123"/>
    </source>
</evidence>
<keyword evidence="3 8" id="KW-0813">Transport</keyword>
<comment type="subcellular location">
    <subcellularLocation>
        <location evidence="1 8">Cell membrane</location>
        <topology evidence="1 8">Multi-pass membrane protein</topology>
    </subcellularLocation>
</comment>
<keyword evidence="13" id="KW-1185">Reference proteome</keyword>
<dbReference type="EMBL" id="BJXU01000009">
    <property type="protein sequence ID" value="GEN22328.1"/>
    <property type="molecule type" value="Genomic_DNA"/>
</dbReference>
<dbReference type="OrthoDB" id="9808458at2"/>
<dbReference type="InterPro" id="IPR026033">
    <property type="entry name" value="Azg-like_bact_archaea"/>
</dbReference>
<dbReference type="InterPro" id="IPR045018">
    <property type="entry name" value="Azg-like"/>
</dbReference>
<dbReference type="Pfam" id="PF00860">
    <property type="entry name" value="Xan_ur_permease"/>
    <property type="match status" value="1"/>
</dbReference>
<evidence type="ECO:0000256" key="6">
    <source>
        <dbReference type="ARBA" id="ARBA00022989"/>
    </source>
</evidence>
<keyword evidence="6 8" id="KW-1133">Transmembrane helix</keyword>
<evidence type="ECO:0000256" key="2">
    <source>
        <dbReference type="ARBA" id="ARBA00005697"/>
    </source>
</evidence>
<proteinExistence type="inferred from homology"/>
<protein>
    <submittedName>
        <fullName evidence="10">Adenine permease</fullName>
    </submittedName>
    <submittedName>
        <fullName evidence="11">Putative MFS transporter, AGZA family, xanthine/uracil permease</fullName>
    </submittedName>
</protein>
<feature type="transmembrane region" description="Helical" evidence="9">
    <location>
        <begin position="389"/>
        <end position="414"/>
    </location>
</feature>
<dbReference type="PANTHER" id="PTHR43337">
    <property type="entry name" value="XANTHINE/URACIL PERMEASE C887.17-RELATED"/>
    <property type="match status" value="1"/>
</dbReference>
<feature type="transmembrane region" description="Helical" evidence="9">
    <location>
        <begin position="331"/>
        <end position="349"/>
    </location>
</feature>
<feature type="transmembrane region" description="Helical" evidence="9">
    <location>
        <begin position="426"/>
        <end position="444"/>
    </location>
</feature>
<reference evidence="10 13" key="2">
    <citation type="submission" date="2019-07" db="EMBL/GenBank/DDBJ databases">
        <title>Whole genome shotgun sequence of Halomonas cupida NBRC 102219.</title>
        <authorList>
            <person name="Hosoyama A."/>
            <person name="Uohara A."/>
            <person name="Ohji S."/>
            <person name="Ichikawa N."/>
        </authorList>
    </citation>
    <scope>NUCLEOTIDE SEQUENCE [LARGE SCALE GENOMIC DNA]</scope>
    <source>
        <strain evidence="10 13">NBRC 102219</strain>
    </source>
</reference>
<feature type="transmembrane region" description="Helical" evidence="9">
    <location>
        <begin position="144"/>
        <end position="163"/>
    </location>
</feature>
<dbReference type="AlphaFoldDB" id="A0A1M7AM77"/>
<evidence type="ECO:0000313" key="10">
    <source>
        <dbReference type="EMBL" id="GEN22328.1"/>
    </source>
</evidence>
<dbReference type="STRING" id="44933.SAMN05660971_00573"/>
<organism evidence="11 12">
    <name type="scientific">Halomonas cupida</name>
    <dbReference type="NCBI Taxonomy" id="44933"/>
    <lineage>
        <taxon>Bacteria</taxon>
        <taxon>Pseudomonadati</taxon>
        <taxon>Pseudomonadota</taxon>
        <taxon>Gammaproteobacteria</taxon>
        <taxon>Oceanospirillales</taxon>
        <taxon>Halomonadaceae</taxon>
        <taxon>Halomonas</taxon>
    </lineage>
</organism>
<accession>A0A1M7AM77</accession>
<feature type="transmembrane region" description="Helical" evidence="9">
    <location>
        <begin position="112"/>
        <end position="132"/>
    </location>
</feature>
<feature type="transmembrane region" description="Helical" evidence="9">
    <location>
        <begin position="245"/>
        <end position="265"/>
    </location>
</feature>
<evidence type="ECO:0000256" key="7">
    <source>
        <dbReference type="ARBA" id="ARBA00023136"/>
    </source>
</evidence>
<dbReference type="PIRSF" id="PIRSF005353">
    <property type="entry name" value="PbuG"/>
    <property type="match status" value="1"/>
</dbReference>
<dbReference type="Proteomes" id="UP000184123">
    <property type="component" value="Unassembled WGS sequence"/>
</dbReference>
<feature type="transmembrane region" description="Helical" evidence="9">
    <location>
        <begin position="34"/>
        <end position="56"/>
    </location>
</feature>
<evidence type="ECO:0000256" key="3">
    <source>
        <dbReference type="ARBA" id="ARBA00022448"/>
    </source>
</evidence>
<evidence type="ECO:0000256" key="4">
    <source>
        <dbReference type="ARBA" id="ARBA00022475"/>
    </source>
</evidence>
<feature type="transmembrane region" description="Helical" evidence="9">
    <location>
        <begin position="63"/>
        <end position="84"/>
    </location>
</feature>
<gene>
    <name evidence="10" type="ORF">HCU01_02770</name>
    <name evidence="11" type="ORF">SAMN05660971_00573</name>
</gene>
<evidence type="ECO:0000256" key="5">
    <source>
        <dbReference type="ARBA" id="ARBA00022692"/>
    </source>
</evidence>
<dbReference type="Proteomes" id="UP000321726">
    <property type="component" value="Unassembled WGS sequence"/>
</dbReference>
<dbReference type="GO" id="GO:0015207">
    <property type="term" value="F:adenine transmembrane transporter activity"/>
    <property type="evidence" value="ECO:0007669"/>
    <property type="project" value="TreeGrafter"/>
</dbReference>
<dbReference type="InterPro" id="IPR006043">
    <property type="entry name" value="NCS2"/>
</dbReference>
<evidence type="ECO:0000256" key="1">
    <source>
        <dbReference type="ARBA" id="ARBA00004651"/>
    </source>
</evidence>
<evidence type="ECO:0000313" key="11">
    <source>
        <dbReference type="EMBL" id="SHL43870.1"/>
    </source>
</evidence>
<keyword evidence="4 8" id="KW-1003">Cell membrane</keyword>
<feature type="transmembrane region" description="Helical" evidence="9">
    <location>
        <begin position="355"/>
        <end position="377"/>
    </location>
</feature>
<keyword evidence="7 8" id="KW-0472">Membrane</keyword>
<feature type="transmembrane region" description="Helical" evidence="9">
    <location>
        <begin position="208"/>
        <end position="225"/>
    </location>
</feature>
<dbReference type="PANTHER" id="PTHR43337:SF1">
    <property type="entry name" value="XANTHINE_URACIL PERMEASE C887.17-RELATED"/>
    <property type="match status" value="1"/>
</dbReference>
<evidence type="ECO:0000256" key="8">
    <source>
        <dbReference type="PIRNR" id="PIRNR005353"/>
    </source>
</evidence>
<evidence type="ECO:0000256" key="9">
    <source>
        <dbReference type="SAM" id="Phobius"/>
    </source>
</evidence>
<keyword evidence="5 8" id="KW-0812">Transmembrane</keyword>
<dbReference type="GO" id="GO:0005886">
    <property type="term" value="C:plasma membrane"/>
    <property type="evidence" value="ECO:0007669"/>
    <property type="project" value="UniProtKB-SubCell"/>
</dbReference>
<dbReference type="EMBL" id="FRCA01000001">
    <property type="protein sequence ID" value="SHL43870.1"/>
    <property type="molecule type" value="Genomic_DNA"/>
</dbReference>
<comment type="similarity">
    <text evidence="2 8">Belongs to the nucleobase:cation symporter-2 (NCS2) (TC 2.A.40) family. Azg-like subfamily.</text>
</comment>